<evidence type="ECO:0000313" key="5">
    <source>
        <dbReference type="EMBL" id="KAL3118236.1"/>
    </source>
</evidence>
<proteinExistence type="inferred from homology"/>
<organism evidence="5 6">
    <name type="scientific">Heterodera trifolii</name>
    <dbReference type="NCBI Taxonomy" id="157864"/>
    <lineage>
        <taxon>Eukaryota</taxon>
        <taxon>Metazoa</taxon>
        <taxon>Ecdysozoa</taxon>
        <taxon>Nematoda</taxon>
        <taxon>Chromadorea</taxon>
        <taxon>Rhabditida</taxon>
        <taxon>Tylenchina</taxon>
        <taxon>Tylenchomorpha</taxon>
        <taxon>Tylenchoidea</taxon>
        <taxon>Heteroderidae</taxon>
        <taxon>Heteroderinae</taxon>
        <taxon>Heterodera</taxon>
    </lineage>
</organism>
<evidence type="ECO:0000256" key="1">
    <source>
        <dbReference type="ARBA" id="ARBA00004613"/>
    </source>
</evidence>
<name>A0ABD2LSM6_9BILA</name>
<dbReference type="Gene3D" id="1.10.3290.10">
    <property type="entry name" value="Fido-like domain"/>
    <property type="match status" value="1"/>
</dbReference>
<dbReference type="GO" id="GO:0005576">
    <property type="term" value="C:extracellular region"/>
    <property type="evidence" value="ECO:0007669"/>
    <property type="project" value="UniProtKB-SubCell"/>
</dbReference>
<protein>
    <submittedName>
        <fullName evidence="5">Uncharacterized protein</fullName>
    </submittedName>
</protein>
<keyword evidence="4" id="KW-0732">Signal</keyword>
<comment type="subcellular location">
    <subcellularLocation>
        <location evidence="1">Secreted</location>
    </subcellularLocation>
</comment>
<gene>
    <name evidence="5" type="ORF">niasHT_004118</name>
</gene>
<dbReference type="PANTHER" id="PTHR21700">
    <property type="entry name" value="TRANSTHYRETIN-LIKE FAMILY PROTEIN-RELATED"/>
    <property type="match status" value="1"/>
</dbReference>
<dbReference type="InterPro" id="IPR001534">
    <property type="entry name" value="Transthyretin-like"/>
</dbReference>
<dbReference type="EMBL" id="JBICBT010000290">
    <property type="protein sequence ID" value="KAL3118236.1"/>
    <property type="molecule type" value="Genomic_DNA"/>
</dbReference>
<dbReference type="AlphaFoldDB" id="A0ABD2LSM6"/>
<evidence type="ECO:0000256" key="4">
    <source>
        <dbReference type="ARBA" id="ARBA00022729"/>
    </source>
</evidence>
<dbReference type="Pfam" id="PF01060">
    <property type="entry name" value="TTR-52"/>
    <property type="match status" value="1"/>
</dbReference>
<comment type="caution">
    <text evidence="5">The sequence shown here is derived from an EMBL/GenBank/DDBJ whole genome shotgun (WGS) entry which is preliminary data.</text>
</comment>
<evidence type="ECO:0000256" key="3">
    <source>
        <dbReference type="ARBA" id="ARBA00022525"/>
    </source>
</evidence>
<keyword evidence="6" id="KW-1185">Reference proteome</keyword>
<dbReference type="PANTHER" id="PTHR21700:SF118">
    <property type="entry name" value="TRANSTHYRETIN-LIKE FAMILY PROTEIN"/>
    <property type="match status" value="1"/>
</dbReference>
<accession>A0ABD2LSM6</accession>
<keyword evidence="3" id="KW-0964">Secreted</keyword>
<evidence type="ECO:0000256" key="2">
    <source>
        <dbReference type="ARBA" id="ARBA00010112"/>
    </source>
</evidence>
<reference evidence="5 6" key="1">
    <citation type="submission" date="2024-10" db="EMBL/GenBank/DDBJ databases">
        <authorList>
            <person name="Kim D."/>
        </authorList>
    </citation>
    <scope>NUCLEOTIDE SEQUENCE [LARGE SCALE GENOMIC DNA]</scope>
    <source>
        <strain evidence="5">BH-2024</strain>
    </source>
</reference>
<dbReference type="Proteomes" id="UP001620626">
    <property type="component" value="Unassembled WGS sequence"/>
</dbReference>
<dbReference type="InterPro" id="IPR038479">
    <property type="entry name" value="Transthyretin-like_sf"/>
</dbReference>
<dbReference type="InterPro" id="IPR036597">
    <property type="entry name" value="Fido-like_dom_sf"/>
</dbReference>
<evidence type="ECO:0000313" key="6">
    <source>
        <dbReference type="Proteomes" id="UP001620626"/>
    </source>
</evidence>
<dbReference type="Gene3D" id="2.60.40.3330">
    <property type="match status" value="1"/>
</dbReference>
<comment type="similarity">
    <text evidence="2">Belongs to the nematode transthyretin-like family.</text>
</comment>
<sequence>MEFWAATRAVDVRVVDEHGNLIYTPPPAAHVPQLLEQFIQDVNSAIGQASIGLMEARVVAAWAHYQLIVDTIHLKIIDRHGALGGNIRAVDMIIVDEHGNFIYTPPPSTHVPELLDQFIHDVNSAIGQVSTGLMEARVVAACYSDANGNFKLSGHTSELTNIDVVFKVYHDCDDGIKPGSRKLKFKIPNSYVTDSATPKKTFDIGVLNLETVFKDEERELIVTMKKKRRSHRYRDFLDILL</sequence>